<proteinExistence type="inferred from homology"/>
<feature type="domain" description="HTH marR-type" evidence="2">
    <location>
        <begin position="16"/>
        <end position="60"/>
    </location>
</feature>
<dbReference type="PANTHER" id="PTHR18964">
    <property type="entry name" value="ROK (REPRESSOR, ORF, KINASE) FAMILY"/>
    <property type="match status" value="1"/>
</dbReference>
<organism evidence="3 4">
    <name type="scientific">Aliidongia dinghuensis</name>
    <dbReference type="NCBI Taxonomy" id="1867774"/>
    <lineage>
        <taxon>Bacteria</taxon>
        <taxon>Pseudomonadati</taxon>
        <taxon>Pseudomonadota</taxon>
        <taxon>Alphaproteobacteria</taxon>
        <taxon>Rhodospirillales</taxon>
        <taxon>Dongiaceae</taxon>
        <taxon>Aliidongia</taxon>
    </lineage>
</organism>
<dbReference type="CDD" id="cd24073">
    <property type="entry name" value="ASKHA_ATPase_ROK_CYANR"/>
    <property type="match status" value="1"/>
</dbReference>
<dbReference type="Gene3D" id="3.30.420.40">
    <property type="match status" value="2"/>
</dbReference>
<sequence length="418" mass="44840">MDAMQTGDTELIRAINRFHVLDTIRRFEPISRAEVGERTQLSRTTVSAIITTLLDEGVIYYDEGETSGATKSMAGRGRPRVLLRMNPNAAYVVGAKLSMHQVSITVTNLRADPLACLVLPVRTWRLGAELIADLLEDGIRAAVTKAGITMAQIAGVGVGLPGFIDSVAGISHWSPILAAEPAPVPLARMLSDRLGVSAVIENDANLVTLAERWFGHGQGVDNFVVVTVEAGIGMGLFINGDLYRGHHGMGTEFGHSKIDRHGPLCRCGQHGCVEAFCADYAILREARKIVDLPPTDDEPSIEAAVCEVTRLAREGNEGLRAVFDAAGEILGLGIANLVNVIDPGKVIISGAGMRAADLLEPSVRAAVATNSLKVLAGRCEIVFHDWTDEVWARGAASLVLQGLYRLPWSRNARIEMAI</sequence>
<dbReference type="Proteomes" id="UP000646365">
    <property type="component" value="Unassembled WGS sequence"/>
</dbReference>
<accession>A0A8J3E668</accession>
<reference evidence="3" key="1">
    <citation type="journal article" date="2014" name="Int. J. Syst. Evol. Microbiol.">
        <title>Complete genome sequence of Corynebacterium casei LMG S-19264T (=DSM 44701T), isolated from a smear-ripened cheese.</title>
        <authorList>
            <consortium name="US DOE Joint Genome Institute (JGI-PGF)"/>
            <person name="Walter F."/>
            <person name="Albersmeier A."/>
            <person name="Kalinowski J."/>
            <person name="Ruckert C."/>
        </authorList>
    </citation>
    <scope>NUCLEOTIDE SEQUENCE</scope>
    <source>
        <strain evidence="3">CGMCC 1.15725</strain>
    </source>
</reference>
<dbReference type="InterPro" id="IPR043129">
    <property type="entry name" value="ATPase_NBD"/>
</dbReference>
<reference evidence="3" key="2">
    <citation type="submission" date="2020-09" db="EMBL/GenBank/DDBJ databases">
        <authorList>
            <person name="Sun Q."/>
            <person name="Zhou Y."/>
        </authorList>
    </citation>
    <scope>NUCLEOTIDE SEQUENCE</scope>
    <source>
        <strain evidence="3">CGMCC 1.15725</strain>
    </source>
</reference>
<dbReference type="InterPro" id="IPR000600">
    <property type="entry name" value="ROK"/>
</dbReference>
<dbReference type="Pfam" id="PF00480">
    <property type="entry name" value="ROK"/>
    <property type="match status" value="1"/>
</dbReference>
<comment type="caution">
    <text evidence="3">The sequence shown here is derived from an EMBL/GenBank/DDBJ whole genome shotgun (WGS) entry which is preliminary data.</text>
</comment>
<evidence type="ECO:0000313" key="3">
    <source>
        <dbReference type="EMBL" id="GGF41702.1"/>
    </source>
</evidence>
<dbReference type="RefSeq" id="WP_189051399.1">
    <property type="nucleotide sequence ID" value="NZ_BMJQ01000018.1"/>
</dbReference>
<name>A0A8J3E668_9PROT</name>
<dbReference type="PROSITE" id="PS01125">
    <property type="entry name" value="ROK"/>
    <property type="match status" value="1"/>
</dbReference>
<dbReference type="EMBL" id="BMJQ01000018">
    <property type="protein sequence ID" value="GGF41702.1"/>
    <property type="molecule type" value="Genomic_DNA"/>
</dbReference>
<dbReference type="Gene3D" id="1.10.10.10">
    <property type="entry name" value="Winged helix-like DNA-binding domain superfamily/Winged helix DNA-binding domain"/>
    <property type="match status" value="1"/>
</dbReference>
<keyword evidence="3" id="KW-0418">Kinase</keyword>
<comment type="similarity">
    <text evidence="1">Belongs to the ROK (NagC/XylR) family.</text>
</comment>
<dbReference type="PANTHER" id="PTHR18964:SF173">
    <property type="entry name" value="GLUCOKINASE"/>
    <property type="match status" value="1"/>
</dbReference>
<dbReference type="InterPro" id="IPR049874">
    <property type="entry name" value="ROK_cs"/>
</dbReference>
<evidence type="ECO:0000256" key="1">
    <source>
        <dbReference type="ARBA" id="ARBA00006479"/>
    </source>
</evidence>
<dbReference type="Pfam" id="PF01047">
    <property type="entry name" value="MarR"/>
    <property type="match status" value="1"/>
</dbReference>
<gene>
    <name evidence="3" type="ORF">GCM10011611_55160</name>
</gene>
<protein>
    <submittedName>
        <fullName evidence="3">Sugar kinase</fullName>
    </submittedName>
</protein>
<dbReference type="AlphaFoldDB" id="A0A8J3E668"/>
<evidence type="ECO:0000259" key="2">
    <source>
        <dbReference type="Pfam" id="PF01047"/>
    </source>
</evidence>
<dbReference type="InterPro" id="IPR036390">
    <property type="entry name" value="WH_DNA-bd_sf"/>
</dbReference>
<dbReference type="InterPro" id="IPR000835">
    <property type="entry name" value="HTH_MarR-typ"/>
</dbReference>
<keyword evidence="3" id="KW-0808">Transferase</keyword>
<evidence type="ECO:0000313" key="4">
    <source>
        <dbReference type="Proteomes" id="UP000646365"/>
    </source>
</evidence>
<dbReference type="SUPFAM" id="SSF46785">
    <property type="entry name" value="Winged helix' DNA-binding domain"/>
    <property type="match status" value="1"/>
</dbReference>
<dbReference type="SUPFAM" id="SSF53067">
    <property type="entry name" value="Actin-like ATPase domain"/>
    <property type="match status" value="1"/>
</dbReference>
<dbReference type="InterPro" id="IPR036388">
    <property type="entry name" value="WH-like_DNA-bd_sf"/>
</dbReference>
<keyword evidence="4" id="KW-1185">Reference proteome</keyword>
<dbReference type="GO" id="GO:0016301">
    <property type="term" value="F:kinase activity"/>
    <property type="evidence" value="ECO:0007669"/>
    <property type="project" value="UniProtKB-KW"/>
</dbReference>